<protein>
    <submittedName>
        <fullName evidence="3">Uncharacterized protein</fullName>
    </submittedName>
</protein>
<dbReference type="RefSeq" id="WP_054522636.1">
    <property type="nucleotide sequence ID" value="NZ_LGKO01000006.1"/>
</dbReference>
<name>A0A0P6XNT3_9CHLR</name>
<evidence type="ECO:0000256" key="1">
    <source>
        <dbReference type="SAM" id="MobiDB-lite"/>
    </source>
</evidence>
<evidence type="ECO:0000313" key="3">
    <source>
        <dbReference type="EMBL" id="KPL82101.1"/>
    </source>
</evidence>
<feature type="region of interest" description="Disordered" evidence="1">
    <location>
        <begin position="29"/>
        <end position="48"/>
    </location>
</feature>
<organism evidence="3 4">
    <name type="scientific">Thermanaerothrix daxensis</name>
    <dbReference type="NCBI Taxonomy" id="869279"/>
    <lineage>
        <taxon>Bacteria</taxon>
        <taxon>Bacillati</taxon>
        <taxon>Chloroflexota</taxon>
        <taxon>Anaerolineae</taxon>
        <taxon>Anaerolineales</taxon>
        <taxon>Anaerolineaceae</taxon>
        <taxon>Thermanaerothrix</taxon>
    </lineage>
</organism>
<feature type="signal peptide" evidence="2">
    <location>
        <begin position="1"/>
        <end position="23"/>
    </location>
</feature>
<comment type="caution">
    <text evidence="3">The sequence shown here is derived from an EMBL/GenBank/DDBJ whole genome shotgun (WGS) entry which is preliminary data.</text>
</comment>
<keyword evidence="4" id="KW-1185">Reference proteome</keyword>
<evidence type="ECO:0000256" key="2">
    <source>
        <dbReference type="SAM" id="SignalP"/>
    </source>
</evidence>
<dbReference type="OrthoDB" id="5801841at2"/>
<evidence type="ECO:0000313" key="4">
    <source>
        <dbReference type="Proteomes" id="UP000050544"/>
    </source>
</evidence>
<accession>A0A0P6XNT3</accession>
<dbReference type="Proteomes" id="UP000050544">
    <property type="component" value="Unassembled WGS sequence"/>
</dbReference>
<proteinExistence type="predicted"/>
<dbReference type="AlphaFoldDB" id="A0A0P6XNT3"/>
<dbReference type="STRING" id="869279.SE15_13480"/>
<feature type="chain" id="PRO_5006133156" evidence="2">
    <location>
        <begin position="24"/>
        <end position="443"/>
    </location>
</feature>
<reference evidence="3 4" key="1">
    <citation type="submission" date="2015-07" db="EMBL/GenBank/DDBJ databases">
        <title>Whole genome sequence of Thermanaerothrix daxensis DSM 23592.</title>
        <authorList>
            <person name="Hemp J."/>
            <person name="Ward L.M."/>
            <person name="Pace L.A."/>
            <person name="Fischer W.W."/>
        </authorList>
    </citation>
    <scope>NUCLEOTIDE SEQUENCE [LARGE SCALE GENOMIC DNA]</scope>
    <source>
        <strain evidence="3 4">GNS-1</strain>
    </source>
</reference>
<sequence length="443" mass="47834">MSRSLPFILGLALLLLAACQPVALTPPPDVKTPLPGGLPTPPSAATPLEPTTLRVVTAAQADLAQRLGLPAEGVTILSVEPAQWPDACLGLPAPDEACAEMIVEGFRVVLEAEGQIYTYRTDMEGRQMRLENLSTSTSPAVEAARRYLAERLGLSDPNAISVIAVEEVTWPDACLGLSQPGEMCAQVLTPGYRITLEAQGQRYTLHTNQNGNAIRLAEEPGGESSLPLVRWQRQTPNACLQASADLLGLTYGACGATSQRWPFKAPQYAADLSEWVQTYAPFEAETPLGWVSLAGKGRQTATPAEQRSLAAWMMALVATAQNLEFEGGIGLVLSWRRSGGIAGMCHTLRVYESGWAEVYDCRSPEAEPTLVVRRRLTAAELETLFTWVDAWQPLGLEIEEPYPDGFGYQLAFNGRGEAVPDAAGQKALWDWAQAVFQRLMTGG</sequence>
<gene>
    <name evidence="3" type="ORF">SE15_13480</name>
</gene>
<dbReference type="EMBL" id="LGKO01000006">
    <property type="protein sequence ID" value="KPL82101.1"/>
    <property type="molecule type" value="Genomic_DNA"/>
</dbReference>
<dbReference type="PROSITE" id="PS51257">
    <property type="entry name" value="PROKAR_LIPOPROTEIN"/>
    <property type="match status" value="1"/>
</dbReference>
<feature type="compositionally biased region" description="Pro residues" evidence="1">
    <location>
        <begin position="29"/>
        <end position="44"/>
    </location>
</feature>
<keyword evidence="2" id="KW-0732">Signal</keyword>